<reference evidence="1" key="1">
    <citation type="submission" date="2019-12" db="EMBL/GenBank/DDBJ databases">
        <title>Genome sequencing and annotation of Brassica cretica.</title>
        <authorList>
            <person name="Studholme D.J."/>
            <person name="Sarris P."/>
        </authorList>
    </citation>
    <scope>NUCLEOTIDE SEQUENCE</scope>
    <source>
        <strain evidence="1">PFS-109/04</strain>
        <tissue evidence="1">Leaf</tissue>
    </source>
</reference>
<dbReference type="EMBL" id="QGKX02001521">
    <property type="protein sequence ID" value="KAF3509144.1"/>
    <property type="molecule type" value="Genomic_DNA"/>
</dbReference>
<dbReference type="Proteomes" id="UP000712600">
    <property type="component" value="Unassembled WGS sequence"/>
</dbReference>
<accession>A0A8S9NVU8</accession>
<protein>
    <submittedName>
        <fullName evidence="1">Uncharacterized protein</fullName>
    </submittedName>
</protein>
<organism evidence="1 2">
    <name type="scientific">Brassica cretica</name>
    <name type="common">Mustard</name>
    <dbReference type="NCBI Taxonomy" id="69181"/>
    <lineage>
        <taxon>Eukaryota</taxon>
        <taxon>Viridiplantae</taxon>
        <taxon>Streptophyta</taxon>
        <taxon>Embryophyta</taxon>
        <taxon>Tracheophyta</taxon>
        <taxon>Spermatophyta</taxon>
        <taxon>Magnoliopsida</taxon>
        <taxon>eudicotyledons</taxon>
        <taxon>Gunneridae</taxon>
        <taxon>Pentapetalae</taxon>
        <taxon>rosids</taxon>
        <taxon>malvids</taxon>
        <taxon>Brassicales</taxon>
        <taxon>Brassicaceae</taxon>
        <taxon>Brassiceae</taxon>
        <taxon>Brassica</taxon>
    </lineage>
</organism>
<evidence type="ECO:0000313" key="1">
    <source>
        <dbReference type="EMBL" id="KAF3509144.1"/>
    </source>
</evidence>
<name>A0A8S9NVU8_BRACR</name>
<gene>
    <name evidence="1" type="ORF">F2Q69_00005819</name>
</gene>
<dbReference type="AlphaFoldDB" id="A0A8S9NVU8"/>
<evidence type="ECO:0000313" key="2">
    <source>
        <dbReference type="Proteomes" id="UP000712600"/>
    </source>
</evidence>
<sequence length="102" mass="11608">MSAKRQGFEATWLSPENVNTATLGQSKQPSRLISRPTKVHYKMPSWQHNRTVKGVTGKQVIRILTPRRTTNGLISMNVFTKSDLRKEIFTKNFAVKSYTDLG</sequence>
<proteinExistence type="predicted"/>
<comment type="caution">
    <text evidence="1">The sequence shown here is derived from an EMBL/GenBank/DDBJ whole genome shotgun (WGS) entry which is preliminary data.</text>
</comment>